<dbReference type="Proteomes" id="UP000499080">
    <property type="component" value="Unassembled WGS sequence"/>
</dbReference>
<feature type="region of interest" description="Disordered" evidence="1">
    <location>
        <begin position="56"/>
        <end position="92"/>
    </location>
</feature>
<comment type="caution">
    <text evidence="2">The sequence shown here is derived from an EMBL/GenBank/DDBJ whole genome shotgun (WGS) entry which is preliminary data.</text>
</comment>
<feature type="compositionally biased region" description="Basic and acidic residues" evidence="1">
    <location>
        <begin position="60"/>
        <end position="92"/>
    </location>
</feature>
<organism evidence="2 3">
    <name type="scientific">Araneus ventricosus</name>
    <name type="common">Orbweaver spider</name>
    <name type="synonym">Epeira ventricosa</name>
    <dbReference type="NCBI Taxonomy" id="182803"/>
    <lineage>
        <taxon>Eukaryota</taxon>
        <taxon>Metazoa</taxon>
        <taxon>Ecdysozoa</taxon>
        <taxon>Arthropoda</taxon>
        <taxon>Chelicerata</taxon>
        <taxon>Arachnida</taxon>
        <taxon>Araneae</taxon>
        <taxon>Araneomorphae</taxon>
        <taxon>Entelegynae</taxon>
        <taxon>Araneoidea</taxon>
        <taxon>Araneidae</taxon>
        <taxon>Araneus</taxon>
    </lineage>
</organism>
<evidence type="ECO:0000256" key="1">
    <source>
        <dbReference type="SAM" id="MobiDB-lite"/>
    </source>
</evidence>
<protein>
    <submittedName>
        <fullName evidence="2">Uncharacterized protein</fullName>
    </submittedName>
</protein>
<evidence type="ECO:0000313" key="2">
    <source>
        <dbReference type="EMBL" id="GBO19906.1"/>
    </source>
</evidence>
<dbReference type="AlphaFoldDB" id="A0A4Y2V750"/>
<reference evidence="2 3" key="1">
    <citation type="journal article" date="2019" name="Sci. Rep.">
        <title>Orb-weaving spider Araneus ventricosus genome elucidates the spidroin gene catalogue.</title>
        <authorList>
            <person name="Kono N."/>
            <person name="Nakamura H."/>
            <person name="Ohtoshi R."/>
            <person name="Moran D.A.P."/>
            <person name="Shinohara A."/>
            <person name="Yoshida Y."/>
            <person name="Fujiwara M."/>
            <person name="Mori M."/>
            <person name="Tomita M."/>
            <person name="Arakawa K."/>
        </authorList>
    </citation>
    <scope>NUCLEOTIDE SEQUENCE [LARGE SCALE GENOMIC DNA]</scope>
</reference>
<keyword evidence="3" id="KW-1185">Reference proteome</keyword>
<dbReference type="EMBL" id="BGPR01043324">
    <property type="protein sequence ID" value="GBO19906.1"/>
    <property type="molecule type" value="Genomic_DNA"/>
</dbReference>
<proteinExistence type="predicted"/>
<sequence>MSHWAGGGPTRLRSRWISNRGLASLVGTIMAWDCPLPVTVCASFGRDRAMAIKTPASTCSDRHADARTENAPDRGGLDMNYNREGDCKSKERQQQGTIFNKLCKRKDTSDEVHNTAFTKCKFTVAQQHSCESNNMQIYSSRTTQLRE</sequence>
<accession>A0A4Y2V750</accession>
<gene>
    <name evidence="2" type="ORF">AVEN_154862_1</name>
</gene>
<name>A0A4Y2V750_ARAVE</name>
<evidence type="ECO:0000313" key="3">
    <source>
        <dbReference type="Proteomes" id="UP000499080"/>
    </source>
</evidence>